<protein>
    <recommendedName>
        <fullName evidence="2">Lipoprotein</fullName>
    </recommendedName>
</protein>
<sequence>MKCLSALFFVVCGAVGCGHVPLTPEQTSRLAAPVASHGELIYVGTVTPEGSTAPVFRYERRVVERPNGERVSTHITFADNTPVVLQQATQAGDGRLIAFDEVHGQRGEAHHFDGGERRGADLVVGPTLFQFVRTHLRELRAGQAVPLEFWDRGRTYGFELTLHGDTVRMRATRFFVALAIAPMALRLGPDDQVVAFRGRVPPLHEGDATDAEVTYVHLAPFR</sequence>
<evidence type="ECO:0000313" key="1">
    <source>
        <dbReference type="EMBL" id="QKW94291.1"/>
    </source>
</evidence>
<reference evidence="1" key="1">
    <citation type="submission" date="2020-05" db="EMBL/GenBank/DDBJ databases">
        <title>Structure and Biosynthesis of Myxolipoxazoles and Myxopyrimidinols: Unique Myxobacterial Fatty Acids Featuring Isoxazole and 4-Pyrimidinol Heterocycles.</title>
        <authorList>
            <person name="Popoff A."/>
            <person name="Hug J.J."/>
            <person name="Walesch S."/>
            <person name="Garcia R."/>
            <person name="Mueller R."/>
        </authorList>
    </citation>
    <scope>NUCLEOTIDE SEQUENCE</scope>
    <source>
        <strain evidence="1">Mx x48</strain>
    </source>
</reference>
<accession>A0A7U3MW54</accession>
<name>A0A7U3MW54_MYXXA</name>
<dbReference type="AlphaFoldDB" id="A0A7U3MW54"/>
<dbReference type="PROSITE" id="PS51257">
    <property type="entry name" value="PROKAR_LIPOPROTEIN"/>
    <property type="match status" value="1"/>
</dbReference>
<dbReference type="EMBL" id="MT513750">
    <property type="protein sequence ID" value="QKW94291.1"/>
    <property type="molecule type" value="Genomic_DNA"/>
</dbReference>
<organism evidence="1">
    <name type="scientific">Myxococcus xanthus</name>
    <dbReference type="NCBI Taxonomy" id="34"/>
    <lineage>
        <taxon>Bacteria</taxon>
        <taxon>Pseudomonadati</taxon>
        <taxon>Myxococcota</taxon>
        <taxon>Myxococcia</taxon>
        <taxon>Myxococcales</taxon>
        <taxon>Cystobacterineae</taxon>
        <taxon>Myxococcaceae</taxon>
        <taxon>Myxococcus</taxon>
    </lineage>
</organism>
<evidence type="ECO:0008006" key="2">
    <source>
        <dbReference type="Google" id="ProtNLM"/>
    </source>
</evidence>
<proteinExistence type="predicted"/>